<dbReference type="AlphaFoldDB" id="A0A2U1LA50"/>
<evidence type="ECO:0000259" key="1">
    <source>
        <dbReference type="Pfam" id="PF24557"/>
    </source>
</evidence>
<evidence type="ECO:0000313" key="2">
    <source>
        <dbReference type="EMBL" id="PWA45856.1"/>
    </source>
</evidence>
<protein>
    <submittedName>
        <fullName evidence="2">U5 small nuclear ribonucleoprotein helicase</fullName>
    </submittedName>
</protein>
<dbReference type="Proteomes" id="UP000245207">
    <property type="component" value="Unassembled WGS sequence"/>
</dbReference>
<sequence>MDFSSPRGSLKVRRSLVRRPWRNLMVSGPLKRTTERDLRRDAMSLFVKLTARAVNCARFREAALALYSLFRTPGEEEEVNRRIIDNKSELQKLLAHNVSIPKLQTLADAAQTLYSLQQDNSGQEFGANLVFHQPARFLVNASFEDGDLWGESTNVKPDEELPVDTIPIPSVMLSQKHCQVSSMEEAKHCIMELPKIMQALTRMVTNLLV</sequence>
<dbReference type="STRING" id="35608.A0A2U1LA50"/>
<proteinExistence type="predicted"/>
<dbReference type="Pfam" id="PF24557">
    <property type="entry name" value="DExH14_plug"/>
    <property type="match status" value="1"/>
</dbReference>
<dbReference type="GO" id="GO:1990904">
    <property type="term" value="C:ribonucleoprotein complex"/>
    <property type="evidence" value="ECO:0007669"/>
    <property type="project" value="UniProtKB-KW"/>
</dbReference>
<dbReference type="OrthoDB" id="1585565at2759"/>
<dbReference type="GO" id="GO:0004386">
    <property type="term" value="F:helicase activity"/>
    <property type="evidence" value="ECO:0007669"/>
    <property type="project" value="UniProtKB-KW"/>
</dbReference>
<accession>A0A2U1LA50</accession>
<dbReference type="EMBL" id="PKPP01010563">
    <property type="protein sequence ID" value="PWA45856.1"/>
    <property type="molecule type" value="Genomic_DNA"/>
</dbReference>
<keyword evidence="2" id="KW-0378">Hydrolase</keyword>
<keyword evidence="3" id="KW-1185">Reference proteome</keyword>
<organism evidence="2 3">
    <name type="scientific">Artemisia annua</name>
    <name type="common">Sweet wormwood</name>
    <dbReference type="NCBI Taxonomy" id="35608"/>
    <lineage>
        <taxon>Eukaryota</taxon>
        <taxon>Viridiplantae</taxon>
        <taxon>Streptophyta</taxon>
        <taxon>Embryophyta</taxon>
        <taxon>Tracheophyta</taxon>
        <taxon>Spermatophyta</taxon>
        <taxon>Magnoliopsida</taxon>
        <taxon>eudicotyledons</taxon>
        <taxon>Gunneridae</taxon>
        <taxon>Pentapetalae</taxon>
        <taxon>asterids</taxon>
        <taxon>campanulids</taxon>
        <taxon>Asterales</taxon>
        <taxon>Asteraceae</taxon>
        <taxon>Asteroideae</taxon>
        <taxon>Anthemideae</taxon>
        <taxon>Artemisiinae</taxon>
        <taxon>Artemisia</taxon>
    </lineage>
</organism>
<gene>
    <name evidence="2" type="ORF">CTI12_AA513930</name>
</gene>
<keyword evidence="2" id="KW-0547">Nucleotide-binding</keyword>
<comment type="caution">
    <text evidence="2">The sequence shown here is derived from an EMBL/GenBank/DDBJ whole genome shotgun (WGS) entry which is preliminary data.</text>
</comment>
<reference evidence="2 3" key="1">
    <citation type="journal article" date="2018" name="Mol. Plant">
        <title>The genome of Artemisia annua provides insight into the evolution of Asteraceae family and artemisinin biosynthesis.</title>
        <authorList>
            <person name="Shen Q."/>
            <person name="Zhang L."/>
            <person name="Liao Z."/>
            <person name="Wang S."/>
            <person name="Yan T."/>
            <person name="Shi P."/>
            <person name="Liu M."/>
            <person name="Fu X."/>
            <person name="Pan Q."/>
            <person name="Wang Y."/>
            <person name="Lv Z."/>
            <person name="Lu X."/>
            <person name="Zhang F."/>
            <person name="Jiang W."/>
            <person name="Ma Y."/>
            <person name="Chen M."/>
            <person name="Hao X."/>
            <person name="Li L."/>
            <person name="Tang Y."/>
            <person name="Lv G."/>
            <person name="Zhou Y."/>
            <person name="Sun X."/>
            <person name="Brodelius P.E."/>
            <person name="Rose J.K.C."/>
            <person name="Tang K."/>
        </authorList>
    </citation>
    <scope>NUCLEOTIDE SEQUENCE [LARGE SCALE GENOMIC DNA]</scope>
    <source>
        <strain evidence="3">cv. Huhao1</strain>
        <tissue evidence="2">Leaf</tissue>
    </source>
</reference>
<evidence type="ECO:0000313" key="3">
    <source>
        <dbReference type="Proteomes" id="UP000245207"/>
    </source>
</evidence>
<keyword evidence="2" id="KW-0347">Helicase</keyword>
<keyword evidence="2" id="KW-0687">Ribonucleoprotein</keyword>
<keyword evidence="2" id="KW-0067">ATP-binding</keyword>
<feature type="domain" description="DExH14 plug" evidence="1">
    <location>
        <begin position="47"/>
        <end position="118"/>
    </location>
</feature>
<name>A0A2U1LA50_ARTAN</name>
<dbReference type="InterPro" id="IPR056379">
    <property type="entry name" value="DExH14_plug"/>
</dbReference>